<reference evidence="2" key="1">
    <citation type="submission" date="2017-10" db="EMBL/GenBank/DDBJ databases">
        <authorList>
            <person name="Peters D.L."/>
        </authorList>
    </citation>
    <scope>NUCLEOTIDE SEQUENCE [LARGE SCALE GENOMIC DNA]</scope>
</reference>
<gene>
    <name evidence="1" type="ORF">DLP05_126</name>
</gene>
<dbReference type="OrthoDB" id="38011at10239"/>
<keyword evidence="2" id="KW-1185">Reference proteome</keyword>
<sequence length="244" mass="27572">MKNYEEPTVTFKEGPTGGEEIRHPAFGKIWASRTNGRENLYGSNVGHDGYITLRIDESYMVRDGYSEHMFGGHHIIEVMLSEAQWVGLISRMNHGDGIPCTLSYRPQGQMMKVPRLPEPKKAVEKMEGMIDSMTEEHEKQAKASAAQLWELIEKRFPKSLHHDARIMLDRVVGQGKSTREFQKDRLTKVKERLVNESKVEIDAMLTNAISNLGVASIEQLGQILSANPEAAMQLIAHDKKDSQE</sequence>
<organism evidence="1 2">
    <name type="scientific">Stenotrophomonas phage vB_SmaS_DLP_5</name>
    <dbReference type="NCBI Taxonomy" id="2044561"/>
    <lineage>
        <taxon>Viruses</taxon>
        <taxon>Duplodnaviria</taxon>
        <taxon>Heunggongvirae</taxon>
        <taxon>Uroviricota</taxon>
        <taxon>Caudoviricetes</taxon>
        <taxon>Delepquintavirus</taxon>
        <taxon>Delepquintavirus DLP5</taxon>
    </lineage>
</organism>
<dbReference type="Proteomes" id="UP000241675">
    <property type="component" value="Segment"/>
</dbReference>
<name>A0A2D2W2V6_9CAUD</name>
<accession>A0A2D2W2V6</accession>
<evidence type="ECO:0000313" key="1">
    <source>
        <dbReference type="EMBL" id="ATS92316.1"/>
    </source>
</evidence>
<dbReference type="EMBL" id="MG189906">
    <property type="protein sequence ID" value="ATS92316.1"/>
    <property type="molecule type" value="Genomic_DNA"/>
</dbReference>
<protein>
    <submittedName>
        <fullName evidence="1">Uncharacterized protein</fullName>
    </submittedName>
</protein>
<proteinExistence type="predicted"/>
<evidence type="ECO:0000313" key="2">
    <source>
        <dbReference type="Proteomes" id="UP000241675"/>
    </source>
</evidence>
<reference evidence="1 2" key="2">
    <citation type="submission" date="2017-11" db="EMBL/GenBank/DDBJ databases">
        <title>Lysogenic conversion of Stenotrophomonas maltophilia by temperate phage DLP4.</title>
        <authorList>
            <person name="Dennis J."/>
            <person name="Stothard P."/>
        </authorList>
    </citation>
    <scope>NUCLEOTIDE SEQUENCE [LARGE SCALE GENOMIC DNA]</scope>
</reference>